<protein>
    <recommendedName>
        <fullName evidence="5">CCHC-type domain-containing protein</fullName>
    </recommendedName>
</protein>
<dbReference type="Proteomes" id="UP000283569">
    <property type="component" value="Unassembled WGS sequence"/>
</dbReference>
<dbReference type="InterPro" id="IPR006913">
    <property type="entry name" value="CENP-V/GFA"/>
</dbReference>
<dbReference type="InterPro" id="IPR036875">
    <property type="entry name" value="Znf_CCHC_sf"/>
</dbReference>
<dbReference type="Pfam" id="PF03184">
    <property type="entry name" value="DDE_1"/>
    <property type="match status" value="1"/>
</dbReference>
<evidence type="ECO:0000256" key="4">
    <source>
        <dbReference type="PROSITE-ProRule" id="PRU00047"/>
    </source>
</evidence>
<name>A0A420RZ16_GIBIN</name>
<keyword evidence="2" id="KW-0479">Metal-binding</keyword>
<evidence type="ECO:0000256" key="3">
    <source>
        <dbReference type="ARBA" id="ARBA00022833"/>
    </source>
</evidence>
<reference evidence="6 7" key="1">
    <citation type="journal article" date="2018" name="Sci. Rep.">
        <title>Characterisation of pathogen-specific regions and novel effector candidates in Fusarium oxysporum f. sp. cepae.</title>
        <authorList>
            <person name="Armitage A.D."/>
            <person name="Taylor A."/>
            <person name="Sobczyk M.K."/>
            <person name="Baxter L."/>
            <person name="Greenfield B.P."/>
            <person name="Bates H.J."/>
            <person name="Wilson F."/>
            <person name="Jackson A.C."/>
            <person name="Ott S."/>
            <person name="Harrison R.J."/>
            <person name="Clarkson J.P."/>
        </authorList>
    </citation>
    <scope>NUCLEOTIDE SEQUENCE [LARGE SCALE GENOMIC DNA]</scope>
    <source>
        <strain evidence="6 7">Fp_A8</strain>
    </source>
</reference>
<sequence length="560" mass="63149">MANCLLADRNASPVGMHWANNFIKRQPELKMRFFRRYDYQRAKCEDPTIIRNWFRLVENTIAKYGIQSHDIWNFDETGFMMGMISSGMVVTGSERLGRPRSVQPGNREWITVIQAINAEGQAIEPFIIGAGQNHLANWHEEPTLPCDWVIAMSQNGWTNNELGLEWLKHFDRRTADRSVGSYRLLILDGHESHHSVEFERYCEANKIITLCMPAHSSHLLQPLDIGCFGPLKKAYGREIEDLIRRSVHHISKTEFFPAFAAAFQATMTEKNIRGAFRGAGLVPFDPESVISKLDVQLRTPTPPVEEASQAQPWTSKTPKTVLEAESQSEYLYRRIRRHQSSSPESILGALKSLAKRTKAIMHENALLRAELREVREANEILSRRRRAKRIRLQKGGMMTVGEARDLIDQMDIDMQVVAESSRSGGQGRSARPGVRRCGICGKTGHNARTCQEDIERTASAFSVNVIIPPKSFKITQGTTKYHTYIADSKKPYHTHFCGDCGSALYGEPEAFPDTVSIKAGSLDEAFTNLGTIDAEAFTVRRKDYLKPLEGAKQVEGMISP</sequence>
<dbReference type="EMBL" id="MRDB01000121">
    <property type="protein sequence ID" value="RKL22255.1"/>
    <property type="molecule type" value="Genomic_DNA"/>
</dbReference>
<dbReference type="PROSITE" id="PS50158">
    <property type="entry name" value="ZF_CCHC"/>
    <property type="match status" value="1"/>
</dbReference>
<keyword evidence="3" id="KW-0862">Zinc</keyword>
<dbReference type="GO" id="GO:0003677">
    <property type="term" value="F:DNA binding"/>
    <property type="evidence" value="ECO:0007669"/>
    <property type="project" value="TreeGrafter"/>
</dbReference>
<evidence type="ECO:0000259" key="5">
    <source>
        <dbReference type="PROSITE" id="PS50158"/>
    </source>
</evidence>
<dbReference type="InterPro" id="IPR036397">
    <property type="entry name" value="RNaseH_sf"/>
</dbReference>
<evidence type="ECO:0000313" key="7">
    <source>
        <dbReference type="Proteomes" id="UP000283569"/>
    </source>
</evidence>
<dbReference type="InterPro" id="IPR050863">
    <property type="entry name" value="CenT-Element_Derived"/>
</dbReference>
<organism evidence="6 7">
    <name type="scientific">Gibberella intermedia</name>
    <name type="common">Bulb rot disease fungus</name>
    <name type="synonym">Fusarium proliferatum</name>
    <dbReference type="NCBI Taxonomy" id="948311"/>
    <lineage>
        <taxon>Eukaryota</taxon>
        <taxon>Fungi</taxon>
        <taxon>Dikarya</taxon>
        <taxon>Ascomycota</taxon>
        <taxon>Pezizomycotina</taxon>
        <taxon>Sordariomycetes</taxon>
        <taxon>Hypocreomycetidae</taxon>
        <taxon>Hypocreales</taxon>
        <taxon>Nectriaceae</taxon>
        <taxon>Fusarium</taxon>
        <taxon>Fusarium fujikuroi species complex</taxon>
    </lineage>
</organism>
<dbReference type="PANTHER" id="PTHR19303:SF62">
    <property type="entry name" value="HTH CENPB-TYPE DOMAIN-CONTAINING PROTEIN-RELATED"/>
    <property type="match status" value="1"/>
</dbReference>
<dbReference type="GO" id="GO:0008270">
    <property type="term" value="F:zinc ion binding"/>
    <property type="evidence" value="ECO:0007669"/>
    <property type="project" value="UniProtKB-KW"/>
</dbReference>
<dbReference type="AlphaFoldDB" id="A0A420RZ16"/>
<keyword evidence="4" id="KW-0863">Zinc-finger</keyword>
<evidence type="ECO:0000313" key="6">
    <source>
        <dbReference type="EMBL" id="RKL22255.1"/>
    </source>
</evidence>
<dbReference type="GO" id="GO:0016846">
    <property type="term" value="F:carbon-sulfur lyase activity"/>
    <property type="evidence" value="ECO:0007669"/>
    <property type="project" value="InterPro"/>
</dbReference>
<dbReference type="InterPro" id="IPR004875">
    <property type="entry name" value="DDE_SF_endonuclease_dom"/>
</dbReference>
<dbReference type="InterPro" id="IPR011057">
    <property type="entry name" value="Mss4-like_sf"/>
</dbReference>
<dbReference type="InterPro" id="IPR001878">
    <property type="entry name" value="Znf_CCHC"/>
</dbReference>
<dbReference type="Gene3D" id="3.90.1590.10">
    <property type="entry name" value="glutathione-dependent formaldehyde- activating enzyme (gfa)"/>
    <property type="match status" value="1"/>
</dbReference>
<dbReference type="GO" id="GO:0005634">
    <property type="term" value="C:nucleus"/>
    <property type="evidence" value="ECO:0007669"/>
    <property type="project" value="TreeGrafter"/>
</dbReference>
<proteinExistence type="inferred from homology"/>
<dbReference type="SUPFAM" id="SSF57756">
    <property type="entry name" value="Retrovirus zinc finger-like domains"/>
    <property type="match status" value="1"/>
</dbReference>
<dbReference type="Gene3D" id="3.30.420.10">
    <property type="entry name" value="Ribonuclease H-like superfamily/Ribonuclease H"/>
    <property type="match status" value="1"/>
</dbReference>
<evidence type="ECO:0000256" key="2">
    <source>
        <dbReference type="ARBA" id="ARBA00022723"/>
    </source>
</evidence>
<feature type="domain" description="CCHC-type" evidence="5">
    <location>
        <begin position="435"/>
        <end position="452"/>
    </location>
</feature>
<dbReference type="PANTHER" id="PTHR19303">
    <property type="entry name" value="TRANSPOSON"/>
    <property type="match status" value="1"/>
</dbReference>
<dbReference type="SUPFAM" id="SSF51316">
    <property type="entry name" value="Mss4-like"/>
    <property type="match status" value="1"/>
</dbReference>
<accession>A0A420RZ16</accession>
<dbReference type="Pfam" id="PF04828">
    <property type="entry name" value="GFA"/>
    <property type="match status" value="1"/>
</dbReference>
<gene>
    <name evidence="6" type="ORF">BFJ72_g14710</name>
</gene>
<comment type="similarity">
    <text evidence="1">Belongs to the Gfa family.</text>
</comment>
<comment type="caution">
    <text evidence="6">The sequence shown here is derived from an EMBL/GenBank/DDBJ whole genome shotgun (WGS) entry which is preliminary data.</text>
</comment>
<evidence type="ECO:0000256" key="1">
    <source>
        <dbReference type="ARBA" id="ARBA00005495"/>
    </source>
</evidence>